<keyword evidence="4" id="KW-1185">Reference proteome</keyword>
<proteinExistence type="predicted"/>
<dbReference type="InterPro" id="IPR051682">
    <property type="entry name" value="Mito_Persulfide_Diox"/>
</dbReference>
<dbReference type="InterPro" id="IPR044528">
    <property type="entry name" value="POD-like_MBL-fold"/>
</dbReference>
<dbReference type="PROSITE" id="PS50206">
    <property type="entry name" value="RHODANESE_3"/>
    <property type="match status" value="2"/>
</dbReference>
<name>A0ABX6NJG1_9BACT</name>
<feature type="domain" description="Rhodanese" evidence="2">
    <location>
        <begin position="372"/>
        <end position="460"/>
    </location>
</feature>
<dbReference type="InterPro" id="IPR001279">
    <property type="entry name" value="Metallo-B-lactamas"/>
</dbReference>
<evidence type="ECO:0000256" key="1">
    <source>
        <dbReference type="ARBA" id="ARBA00022723"/>
    </source>
</evidence>
<dbReference type="Gene3D" id="3.60.15.10">
    <property type="entry name" value="Ribonuclease Z/Hydroxyacylglutathione hydrolase-like"/>
    <property type="match status" value="1"/>
</dbReference>
<feature type="domain" description="Rhodanese" evidence="2">
    <location>
        <begin position="266"/>
        <end position="357"/>
    </location>
</feature>
<dbReference type="SUPFAM" id="SSF56281">
    <property type="entry name" value="Metallo-hydrolase/oxidoreductase"/>
    <property type="match status" value="1"/>
</dbReference>
<evidence type="ECO:0000259" key="2">
    <source>
        <dbReference type="PROSITE" id="PS50206"/>
    </source>
</evidence>
<dbReference type="SUPFAM" id="SSF52821">
    <property type="entry name" value="Rhodanese/Cell cycle control phosphatase"/>
    <property type="match status" value="2"/>
</dbReference>
<dbReference type="EMBL" id="CP039543">
    <property type="protein sequence ID" value="QJT10799.1"/>
    <property type="molecule type" value="Genomic_DNA"/>
</dbReference>
<dbReference type="SMART" id="SM00450">
    <property type="entry name" value="RHOD"/>
    <property type="match status" value="2"/>
</dbReference>
<reference evidence="3 4" key="1">
    <citation type="submission" date="2019-04" db="EMBL/GenBank/DDBJ databases">
        <title>Isolation and culture of sulfate reducing bacteria from the cold seep of the South China Sea.</title>
        <authorList>
            <person name="Sun C."/>
            <person name="Liu R."/>
        </authorList>
    </citation>
    <scope>NUCLEOTIDE SEQUENCE [LARGE SCALE GENOMIC DNA]</scope>
    <source>
        <strain evidence="3 4">CS1</strain>
    </source>
</reference>
<gene>
    <name evidence="3" type="ORF">E8L03_18580</name>
</gene>
<protein>
    <submittedName>
        <fullName evidence="3">MBL fold metallo-hydrolase</fullName>
    </submittedName>
</protein>
<dbReference type="CDD" id="cd07724">
    <property type="entry name" value="POD-like_MBL-fold"/>
    <property type="match status" value="1"/>
</dbReference>
<evidence type="ECO:0000313" key="3">
    <source>
        <dbReference type="EMBL" id="QJT10799.1"/>
    </source>
</evidence>
<sequence length="462" mass="50225">MFFRQIQVQGLGCLSYVLGCPQAGTMIVVDPKRDIQDYLDISRDEGMRITHIVDTHVHADHVSGAHELASRTGAEICMHPDSPVDFTFTPLPEGHVLQAGNARLRVLHTPGHTPHSISLVVSDLARSEEPWMVLTGDLLFVGDIGRPDLAGSEILDAQVKNLYNSLFEKVGGLPEFLEVYPAHGAGSLCGKGMSPKNSSTLGYEMRHNPRLQYGSFEEFAGEMGGEFPLRPKSFTHIISTNMNGAPLLDRCPLERALTVSDFEKLMAEGAVVIDTRDGPAFGGSHIPGSLNIGFEKSMANWVGMVVDPKADILLVVQDRPAYDAMRTELHRIGYDNILGYLSGGIQAWIFAGKPVDKLEQVSGAELAERLQNGDRPALLDVRTDAEWDGGFIHGAQHMSFNEILDACCSLPTDEEVVVYCGSGYRSNMAGSYMQAHGYANVKSLAGGVMAWSRAGRQLSADL</sequence>
<dbReference type="InterPro" id="IPR001763">
    <property type="entry name" value="Rhodanese-like_dom"/>
</dbReference>
<dbReference type="InterPro" id="IPR036866">
    <property type="entry name" value="RibonucZ/Hydroxyglut_hydro"/>
</dbReference>
<evidence type="ECO:0000313" key="4">
    <source>
        <dbReference type="Proteomes" id="UP000503251"/>
    </source>
</evidence>
<dbReference type="Pfam" id="PF00753">
    <property type="entry name" value="Lactamase_B"/>
    <property type="match status" value="1"/>
</dbReference>
<organism evidence="3 4">
    <name type="scientific">Oceanidesulfovibrio marinus</name>
    <dbReference type="NCBI Taxonomy" id="370038"/>
    <lineage>
        <taxon>Bacteria</taxon>
        <taxon>Pseudomonadati</taxon>
        <taxon>Thermodesulfobacteriota</taxon>
        <taxon>Desulfovibrionia</taxon>
        <taxon>Desulfovibrionales</taxon>
        <taxon>Desulfovibrionaceae</taxon>
        <taxon>Oceanidesulfovibrio</taxon>
    </lineage>
</organism>
<dbReference type="PANTHER" id="PTHR43084:SF1">
    <property type="entry name" value="PERSULFIDE DIOXYGENASE ETHE1, MITOCHONDRIAL"/>
    <property type="match status" value="1"/>
</dbReference>
<dbReference type="InterPro" id="IPR036873">
    <property type="entry name" value="Rhodanese-like_dom_sf"/>
</dbReference>
<dbReference type="PANTHER" id="PTHR43084">
    <property type="entry name" value="PERSULFIDE DIOXYGENASE ETHE1"/>
    <property type="match status" value="1"/>
</dbReference>
<keyword evidence="1" id="KW-0479">Metal-binding</keyword>
<dbReference type="Pfam" id="PF00581">
    <property type="entry name" value="Rhodanese"/>
    <property type="match status" value="2"/>
</dbReference>
<accession>A0ABX6NJG1</accession>
<dbReference type="Proteomes" id="UP000503251">
    <property type="component" value="Chromosome"/>
</dbReference>
<dbReference type="CDD" id="cd00158">
    <property type="entry name" value="RHOD"/>
    <property type="match status" value="1"/>
</dbReference>
<dbReference type="Gene3D" id="3.40.250.10">
    <property type="entry name" value="Rhodanese-like domain"/>
    <property type="match status" value="2"/>
</dbReference>
<dbReference type="SMART" id="SM00849">
    <property type="entry name" value="Lactamase_B"/>
    <property type="match status" value="1"/>
</dbReference>